<dbReference type="GO" id="GO:0016887">
    <property type="term" value="F:ATP hydrolysis activity"/>
    <property type="evidence" value="ECO:0007669"/>
    <property type="project" value="InterPro"/>
</dbReference>
<organism evidence="10 11">
    <name type="scientific">Clostridium tertium</name>
    <dbReference type="NCBI Taxonomy" id="1559"/>
    <lineage>
        <taxon>Bacteria</taxon>
        <taxon>Bacillati</taxon>
        <taxon>Bacillota</taxon>
        <taxon>Clostridia</taxon>
        <taxon>Eubacteriales</taxon>
        <taxon>Clostridiaceae</taxon>
        <taxon>Clostridium</taxon>
    </lineage>
</organism>
<dbReference type="PROSITE" id="PS00211">
    <property type="entry name" value="ABC_TRANSPORTER_1"/>
    <property type="match status" value="1"/>
</dbReference>
<dbReference type="RefSeq" id="WP_272470996.1">
    <property type="nucleotide sequence ID" value="NZ_JAMRYU010000169.1"/>
</dbReference>
<feature type="transmembrane region" description="Helical" evidence="7">
    <location>
        <begin position="21"/>
        <end position="41"/>
    </location>
</feature>
<keyword evidence="3" id="KW-0547">Nucleotide-binding</keyword>
<dbReference type="Pfam" id="PF00005">
    <property type="entry name" value="ABC_tran"/>
    <property type="match status" value="1"/>
</dbReference>
<dbReference type="SMART" id="SM00382">
    <property type="entry name" value="AAA"/>
    <property type="match status" value="1"/>
</dbReference>
<dbReference type="EMBL" id="JAMRYU010000169">
    <property type="protein sequence ID" value="MDC4242777.1"/>
    <property type="molecule type" value="Genomic_DNA"/>
</dbReference>
<geneLocation type="plasmid" evidence="10">
    <name>p1</name>
</geneLocation>
<reference evidence="10" key="1">
    <citation type="submission" date="2022-05" db="EMBL/GenBank/DDBJ databases">
        <title>Draft genome sequence of Clostridium tertium strain CP3 isolated from Peru.</title>
        <authorList>
            <person name="Hurtado R."/>
            <person name="Lima L."/>
            <person name="Sousa T."/>
            <person name="Jaiswal A.K."/>
            <person name="Tiwari S."/>
            <person name="Maturrano L."/>
            <person name="Brenig B."/>
            <person name="Azevedo V."/>
        </authorList>
    </citation>
    <scope>NUCLEOTIDE SEQUENCE</scope>
    <source>
        <strain evidence="10">CP3</strain>
        <plasmid evidence="10">p1</plasmid>
    </source>
</reference>
<evidence type="ECO:0000256" key="7">
    <source>
        <dbReference type="SAM" id="Phobius"/>
    </source>
</evidence>
<dbReference type="Gene3D" id="3.40.50.300">
    <property type="entry name" value="P-loop containing nucleotide triphosphate hydrolases"/>
    <property type="match status" value="1"/>
</dbReference>
<dbReference type="SUPFAM" id="SSF90123">
    <property type="entry name" value="ABC transporter transmembrane region"/>
    <property type="match status" value="1"/>
</dbReference>
<dbReference type="InterPro" id="IPR011527">
    <property type="entry name" value="ABC1_TM_dom"/>
</dbReference>
<evidence type="ECO:0000259" key="8">
    <source>
        <dbReference type="PROSITE" id="PS50893"/>
    </source>
</evidence>
<dbReference type="PROSITE" id="PS50929">
    <property type="entry name" value="ABC_TM1F"/>
    <property type="match status" value="1"/>
</dbReference>
<keyword evidence="2 7" id="KW-0812">Transmembrane</keyword>
<evidence type="ECO:0000256" key="3">
    <source>
        <dbReference type="ARBA" id="ARBA00022741"/>
    </source>
</evidence>
<dbReference type="PANTHER" id="PTHR43394:SF1">
    <property type="entry name" value="ATP-BINDING CASSETTE SUB-FAMILY B MEMBER 10, MITOCHONDRIAL"/>
    <property type="match status" value="1"/>
</dbReference>
<feature type="transmembrane region" description="Helical" evidence="7">
    <location>
        <begin position="153"/>
        <end position="173"/>
    </location>
</feature>
<accession>A0A9X3XTC2</accession>
<evidence type="ECO:0000313" key="11">
    <source>
        <dbReference type="Proteomes" id="UP001141183"/>
    </source>
</evidence>
<dbReference type="PROSITE" id="PS50893">
    <property type="entry name" value="ABC_TRANSPORTER_2"/>
    <property type="match status" value="1"/>
</dbReference>
<evidence type="ECO:0000259" key="9">
    <source>
        <dbReference type="PROSITE" id="PS50929"/>
    </source>
</evidence>
<feature type="transmembrane region" description="Helical" evidence="7">
    <location>
        <begin position="53"/>
        <end position="76"/>
    </location>
</feature>
<evidence type="ECO:0000256" key="6">
    <source>
        <dbReference type="ARBA" id="ARBA00023136"/>
    </source>
</evidence>
<feature type="domain" description="ABC transporter" evidence="8">
    <location>
        <begin position="329"/>
        <end position="534"/>
    </location>
</feature>
<keyword evidence="6 7" id="KW-0472">Membrane</keyword>
<dbReference type="PANTHER" id="PTHR43394">
    <property type="entry name" value="ATP-DEPENDENT PERMEASE MDL1, MITOCHONDRIAL"/>
    <property type="match status" value="1"/>
</dbReference>
<keyword evidence="4 10" id="KW-0067">ATP-binding</keyword>
<keyword evidence="5 7" id="KW-1133">Transmembrane helix</keyword>
<dbReference type="Pfam" id="PF00664">
    <property type="entry name" value="ABC_membrane"/>
    <property type="match status" value="1"/>
</dbReference>
<keyword evidence="11" id="KW-1185">Reference proteome</keyword>
<feature type="transmembrane region" description="Helical" evidence="7">
    <location>
        <begin position="234"/>
        <end position="263"/>
    </location>
</feature>
<dbReference type="InterPro" id="IPR027417">
    <property type="entry name" value="P-loop_NTPase"/>
</dbReference>
<dbReference type="AlphaFoldDB" id="A0A9X3XTC2"/>
<evidence type="ECO:0000256" key="5">
    <source>
        <dbReference type="ARBA" id="ARBA00022989"/>
    </source>
</evidence>
<keyword evidence="10" id="KW-0614">Plasmid</keyword>
<dbReference type="GO" id="GO:0005886">
    <property type="term" value="C:plasma membrane"/>
    <property type="evidence" value="ECO:0007669"/>
    <property type="project" value="UniProtKB-SubCell"/>
</dbReference>
<evidence type="ECO:0000256" key="4">
    <source>
        <dbReference type="ARBA" id="ARBA00022840"/>
    </source>
</evidence>
<sequence>MKEYIFFNIKKFKYKLLYKTLYNILISILGLLSILITKNIIDYALNKDFTNLNISIVIFISLTIIMLILSPINSYISTKLKFKIFDDIQSNLYKKVINSKFEKINKYSSLDIVNRINTDCGTFISFIYEIIPTTIGLILTIVLSVVALININYMFLIILLISSILTTILSRILNTKQIELYKEIQKNDVEHRVTMDESLKNIEYIKVSELEEINIDSLNKIYGRRMYLNKKMSIVVGGISFLFSLGSILSYTMIFVIGIYQLFIGNLSIAEFTVLLQIYRQLNSSVLELQSYIPSFNNVLAAIDRIYEIEILEPEDLKNKQISDFKEKIQFKNISFEYDDNKILSDLSFSIKKGDFLGIIGESGSGKTTFLKLMASLLTPKSGEILIDNNKLTNIHRSLISYVSQDDMLFTKSIKENLLCHNNQVSESELTKVLYLTKIDSFLEKLPNGIHTNIKYLSKGQRQRIALARAILQKKPIILLDEVTASLDIDTEQHIINSIKTLDYKPTCFIVTHRTSILNICNKIYNIKNNVLTS</sequence>
<evidence type="ECO:0000313" key="10">
    <source>
        <dbReference type="EMBL" id="MDC4242777.1"/>
    </source>
</evidence>
<evidence type="ECO:0000256" key="1">
    <source>
        <dbReference type="ARBA" id="ARBA00004651"/>
    </source>
</evidence>
<dbReference type="InterPro" id="IPR003593">
    <property type="entry name" value="AAA+_ATPase"/>
</dbReference>
<dbReference type="Proteomes" id="UP001141183">
    <property type="component" value="Unassembled WGS sequence"/>
</dbReference>
<dbReference type="InterPro" id="IPR036640">
    <property type="entry name" value="ABC1_TM_sf"/>
</dbReference>
<dbReference type="InterPro" id="IPR017871">
    <property type="entry name" value="ABC_transporter-like_CS"/>
</dbReference>
<gene>
    <name evidence="10" type="ORF">NE398_21950</name>
</gene>
<feature type="domain" description="ABC transmembrane type-1" evidence="9">
    <location>
        <begin position="24"/>
        <end position="298"/>
    </location>
</feature>
<proteinExistence type="predicted"/>
<comment type="subcellular location">
    <subcellularLocation>
        <location evidence="1">Cell membrane</location>
        <topology evidence="1">Multi-pass membrane protein</topology>
    </subcellularLocation>
</comment>
<dbReference type="GO" id="GO:0005524">
    <property type="term" value="F:ATP binding"/>
    <property type="evidence" value="ECO:0007669"/>
    <property type="project" value="UniProtKB-KW"/>
</dbReference>
<dbReference type="InterPro" id="IPR003439">
    <property type="entry name" value="ABC_transporter-like_ATP-bd"/>
</dbReference>
<comment type="caution">
    <text evidence="10">The sequence shown here is derived from an EMBL/GenBank/DDBJ whole genome shotgun (WGS) entry which is preliminary data.</text>
</comment>
<dbReference type="CDD" id="cd07346">
    <property type="entry name" value="ABC_6TM_exporters"/>
    <property type="match status" value="1"/>
</dbReference>
<dbReference type="CDD" id="cd03228">
    <property type="entry name" value="ABCC_MRP_Like"/>
    <property type="match status" value="1"/>
</dbReference>
<evidence type="ECO:0000256" key="2">
    <source>
        <dbReference type="ARBA" id="ARBA00022692"/>
    </source>
</evidence>
<feature type="transmembrane region" description="Helical" evidence="7">
    <location>
        <begin position="126"/>
        <end position="147"/>
    </location>
</feature>
<dbReference type="InterPro" id="IPR039421">
    <property type="entry name" value="Type_1_exporter"/>
</dbReference>
<protein>
    <submittedName>
        <fullName evidence="10">ATP-binding cassette domain-containing protein</fullName>
    </submittedName>
</protein>
<dbReference type="GO" id="GO:0015421">
    <property type="term" value="F:ABC-type oligopeptide transporter activity"/>
    <property type="evidence" value="ECO:0007669"/>
    <property type="project" value="TreeGrafter"/>
</dbReference>
<name>A0A9X3XTC2_9CLOT</name>
<dbReference type="SUPFAM" id="SSF52540">
    <property type="entry name" value="P-loop containing nucleoside triphosphate hydrolases"/>
    <property type="match status" value="1"/>
</dbReference>
<dbReference type="Gene3D" id="1.20.1560.10">
    <property type="entry name" value="ABC transporter type 1, transmembrane domain"/>
    <property type="match status" value="1"/>
</dbReference>